<comment type="function">
    <text evidence="5">Activates KDO (a required 8-carbon sugar) for incorporation into bacterial lipopolysaccharide in Gram-negative bacteria.</text>
</comment>
<dbReference type="NCBIfam" id="NF003952">
    <property type="entry name" value="PRK05450.1-5"/>
    <property type="match status" value="1"/>
</dbReference>
<protein>
    <recommendedName>
        <fullName evidence="5">3-deoxy-manno-octulosonate cytidylyltransferase</fullName>
        <ecNumber evidence="5">2.7.7.38</ecNumber>
    </recommendedName>
    <alternativeName>
        <fullName evidence="5">CMP-2-keto-3-deoxyoctulosonic acid synthase</fullName>
        <shortName evidence="5">CKS</shortName>
        <shortName evidence="5">CMP-KDO synthase</shortName>
    </alternativeName>
</protein>
<gene>
    <name evidence="5 6" type="primary">kdsB</name>
    <name evidence="6" type="ORF">O1U_0257</name>
</gene>
<dbReference type="PATRIC" id="fig|1236703.3.peg.246"/>
<evidence type="ECO:0000256" key="4">
    <source>
        <dbReference type="ARBA" id="ARBA00022985"/>
    </source>
</evidence>
<keyword evidence="5" id="KW-0963">Cytoplasm</keyword>
<sequence length="249" mass="28232">MTFTVIIPARYYSTRLPGKPIIDILGKPMVRWVYDSAMQSGASKVIIATDDQRIARVVNLFGGKVCMTSSKHQSGTERLAEVVNMLRLSDNHTVINVQCDEPLIPPSIITQVANSLSSTDASMATLAVEIVNKNEVFNSNVVKVLMNKDGYAIYFSRAPIPWDKVNFSKKDKKITYPLMRHIGIYAYKASFINTYMNWKSTILEHIESLEQLRVLWYGEKIYVNIAKDIPIFGGIDTFEDLKTIREMLK</sequence>
<dbReference type="UniPathway" id="UPA00358">
    <property type="reaction ID" value="UER00476"/>
</dbReference>
<dbReference type="InterPro" id="IPR003329">
    <property type="entry name" value="Cytidylyl_trans"/>
</dbReference>
<proteinExistence type="inferred from homology"/>
<dbReference type="CDD" id="cd02517">
    <property type="entry name" value="CMP-KDO-Synthetase"/>
    <property type="match status" value="1"/>
</dbReference>
<keyword evidence="3 5" id="KW-0548">Nucleotidyltransferase</keyword>
<dbReference type="FunFam" id="3.90.550.10:FF:000011">
    <property type="entry name" value="3-deoxy-manno-octulosonate cytidylyltransferase"/>
    <property type="match status" value="1"/>
</dbReference>
<dbReference type="Gene3D" id="3.90.550.10">
    <property type="entry name" value="Spore Coat Polysaccharide Biosynthesis Protein SpsA, Chain A"/>
    <property type="match status" value="1"/>
</dbReference>
<name>S3DJE0_9GAMM</name>
<organism evidence="6 7">
    <name type="scientific">Candidatus Photodesmus katoptron Akat1</name>
    <dbReference type="NCBI Taxonomy" id="1236703"/>
    <lineage>
        <taxon>Bacteria</taxon>
        <taxon>Pseudomonadati</taxon>
        <taxon>Pseudomonadota</taxon>
        <taxon>Gammaproteobacteria</taxon>
        <taxon>Vibrionales</taxon>
        <taxon>Vibrionaceae</taxon>
        <taxon>Candidatus Photodesmus</taxon>
    </lineage>
</organism>
<comment type="similarity">
    <text evidence="5">Belongs to the KdsB family.</text>
</comment>
<dbReference type="PANTHER" id="PTHR42866">
    <property type="entry name" value="3-DEOXY-MANNO-OCTULOSONATE CYTIDYLYLTRANSFERASE"/>
    <property type="match status" value="1"/>
</dbReference>
<dbReference type="PANTHER" id="PTHR42866:SF2">
    <property type="entry name" value="3-DEOXY-MANNO-OCTULOSONATE CYTIDYLYLTRANSFERASE, MITOCHONDRIAL"/>
    <property type="match status" value="1"/>
</dbReference>
<dbReference type="NCBIfam" id="NF003950">
    <property type="entry name" value="PRK05450.1-3"/>
    <property type="match status" value="1"/>
</dbReference>
<dbReference type="GO" id="GO:0009103">
    <property type="term" value="P:lipopolysaccharide biosynthetic process"/>
    <property type="evidence" value="ECO:0007669"/>
    <property type="project" value="UniProtKB-UniRule"/>
</dbReference>
<dbReference type="EMBL" id="AMSD01000001">
    <property type="protein sequence ID" value="EPE37795.1"/>
    <property type="molecule type" value="Genomic_DNA"/>
</dbReference>
<dbReference type="GO" id="GO:0033468">
    <property type="term" value="P:CMP-keto-3-deoxy-D-manno-octulosonic acid biosynthetic process"/>
    <property type="evidence" value="ECO:0007669"/>
    <property type="project" value="UniProtKB-UniRule"/>
</dbReference>
<dbReference type="InterPro" id="IPR004528">
    <property type="entry name" value="KdsB"/>
</dbReference>
<comment type="caution">
    <text evidence="6">The sequence shown here is derived from an EMBL/GenBank/DDBJ whole genome shotgun (WGS) entry which is preliminary data.</text>
</comment>
<reference evidence="6 7" key="1">
    <citation type="journal article" date="2014" name="Environ. Microbiol.">
        <title>Genomic signatures of obligate host dependence in the luminous bacterial symbiont of a vertebrate.</title>
        <authorList>
            <person name="Hendry T.A."/>
            <person name="de Wet J.R."/>
            <person name="Dunlap P.V."/>
        </authorList>
    </citation>
    <scope>NUCLEOTIDE SEQUENCE [LARGE SCALE GENOMIC DNA]</scope>
    <source>
        <strain evidence="6 7">Akat1</strain>
    </source>
</reference>
<evidence type="ECO:0000256" key="2">
    <source>
        <dbReference type="ARBA" id="ARBA00022679"/>
    </source>
</evidence>
<evidence type="ECO:0000256" key="5">
    <source>
        <dbReference type="HAMAP-Rule" id="MF_00057"/>
    </source>
</evidence>
<evidence type="ECO:0000256" key="1">
    <source>
        <dbReference type="ARBA" id="ARBA00004370"/>
    </source>
</evidence>
<dbReference type="STRING" id="28176.CF66_2160"/>
<dbReference type="GO" id="GO:0016020">
    <property type="term" value="C:membrane"/>
    <property type="evidence" value="ECO:0007669"/>
    <property type="project" value="UniProtKB-SubCell"/>
</dbReference>
<dbReference type="InterPro" id="IPR029044">
    <property type="entry name" value="Nucleotide-diphossugar_trans"/>
</dbReference>
<evidence type="ECO:0000313" key="6">
    <source>
        <dbReference type="EMBL" id="EPE37795.1"/>
    </source>
</evidence>
<dbReference type="Pfam" id="PF02348">
    <property type="entry name" value="CTP_transf_3"/>
    <property type="match status" value="1"/>
</dbReference>
<keyword evidence="2 5" id="KW-0808">Transferase</keyword>
<dbReference type="AlphaFoldDB" id="S3DJE0"/>
<dbReference type="NCBIfam" id="TIGR00466">
    <property type="entry name" value="kdsB"/>
    <property type="match status" value="1"/>
</dbReference>
<dbReference type="eggNOG" id="COG1212">
    <property type="taxonomic scope" value="Bacteria"/>
</dbReference>
<comment type="catalytic activity">
    <reaction evidence="5">
        <text>3-deoxy-alpha-D-manno-oct-2-ulosonate + CTP = CMP-3-deoxy-beta-D-manno-octulosonate + diphosphate</text>
        <dbReference type="Rhea" id="RHEA:23448"/>
        <dbReference type="ChEBI" id="CHEBI:33019"/>
        <dbReference type="ChEBI" id="CHEBI:37563"/>
        <dbReference type="ChEBI" id="CHEBI:85986"/>
        <dbReference type="ChEBI" id="CHEBI:85987"/>
        <dbReference type="EC" id="2.7.7.38"/>
    </reaction>
</comment>
<dbReference type="EC" id="2.7.7.38" evidence="5"/>
<dbReference type="SUPFAM" id="SSF53448">
    <property type="entry name" value="Nucleotide-diphospho-sugar transferases"/>
    <property type="match status" value="1"/>
</dbReference>
<dbReference type="NCBIfam" id="NF009905">
    <property type="entry name" value="PRK13368.1"/>
    <property type="match status" value="1"/>
</dbReference>
<dbReference type="GO" id="GO:0008690">
    <property type="term" value="F:3-deoxy-manno-octulosonate cytidylyltransferase activity"/>
    <property type="evidence" value="ECO:0007669"/>
    <property type="project" value="UniProtKB-UniRule"/>
</dbReference>
<keyword evidence="7" id="KW-1185">Reference proteome</keyword>
<dbReference type="GO" id="GO:0005829">
    <property type="term" value="C:cytosol"/>
    <property type="evidence" value="ECO:0007669"/>
    <property type="project" value="TreeGrafter"/>
</dbReference>
<keyword evidence="4 5" id="KW-0448">Lipopolysaccharide biosynthesis</keyword>
<evidence type="ECO:0000256" key="3">
    <source>
        <dbReference type="ARBA" id="ARBA00022695"/>
    </source>
</evidence>
<accession>S3DJE0</accession>
<dbReference type="HAMAP" id="MF_00057">
    <property type="entry name" value="KdsB"/>
    <property type="match status" value="1"/>
</dbReference>
<evidence type="ECO:0000313" key="7">
    <source>
        <dbReference type="Proteomes" id="UP000053688"/>
    </source>
</evidence>
<comment type="pathway">
    <text evidence="5">Nucleotide-sugar biosynthesis; CMP-3-deoxy-D-manno-octulosonate biosynthesis; CMP-3-deoxy-D-manno-octulosonate from 3-deoxy-D-manno-octulosonate and CTP: step 1/1.</text>
</comment>
<dbReference type="RefSeq" id="WP_016503593.1">
    <property type="nucleotide sequence ID" value="NZ_AMSD01000001.1"/>
</dbReference>
<dbReference type="Proteomes" id="UP000053688">
    <property type="component" value="Unassembled WGS sequence"/>
</dbReference>
<comment type="subcellular location">
    <subcellularLocation>
        <location evidence="5">Cytoplasm</location>
    </subcellularLocation>
    <subcellularLocation>
        <location evidence="1">Membrane</location>
    </subcellularLocation>
</comment>